<gene>
    <name evidence="1" type="ORF">VAC51_00037</name>
</gene>
<name>A0A9N6WSV3_9CAUD</name>
<protein>
    <submittedName>
        <fullName evidence="1">Uncharacterized protein</fullName>
    </submittedName>
</protein>
<proteinExistence type="predicted"/>
<evidence type="ECO:0000313" key="1">
    <source>
        <dbReference type="EMBL" id="CAI3971376.1"/>
    </source>
</evidence>
<sequence length="69" mass="7705">MIEHAGTPAMLVLNDWHIEGGRIYGFARDANQYITAVLDRSDDDRPEQGGRVQGEGYTFVLSRPLGQLE</sequence>
<dbReference type="EMBL" id="OX359471">
    <property type="protein sequence ID" value="CAI3971376.1"/>
    <property type="molecule type" value="Genomic_DNA"/>
</dbReference>
<reference evidence="1" key="1">
    <citation type="submission" date="2022-10" db="EMBL/GenBank/DDBJ databases">
        <authorList>
            <person name="Meaden S."/>
        </authorList>
    </citation>
    <scope>NUCLEOTIDE SEQUENCE</scope>
</reference>
<accession>A0A9N6WSV3</accession>
<organism evidence="1">
    <name type="scientific">Variovorax phage VAC_51</name>
    <dbReference type="NCBI Taxonomy" id="2985242"/>
    <lineage>
        <taxon>Viruses</taxon>
        <taxon>Duplodnaviria</taxon>
        <taxon>Heunggongvirae</taxon>
        <taxon>Uroviricota</taxon>
        <taxon>Caudoviricetes</taxon>
        <taxon>Autographivirales</taxon>
        <taxon>Autoscriptoviridae</taxon>
        <taxon>Trelivelvirus</taxon>
        <taxon>Trelivelvirus VAC51</taxon>
    </lineage>
</organism>